<proteinExistence type="predicted"/>
<gene>
    <name evidence="1" type="ORF">V3H18_14065</name>
</gene>
<feature type="non-terminal residue" evidence="1">
    <location>
        <position position="1"/>
    </location>
</feature>
<sequence length="154" mass="16403">LLTRYLAACGAEGMAPAKLDVALEARLLRALFAEPELAALREARIALAADEATRREATNAARLIADAASVEIARAHFDANGATDAAETLDAYLRRRRAGEWTPPQDAPTLAALVARADVELDAKRREAESLADAPPAAEKPRGLFAAMRGLFGR</sequence>
<accession>A0ABU7XMC8</accession>
<evidence type="ECO:0000313" key="2">
    <source>
        <dbReference type="Proteomes" id="UP001350748"/>
    </source>
</evidence>
<protein>
    <submittedName>
        <fullName evidence="1">Uncharacterized protein</fullName>
    </submittedName>
</protein>
<reference evidence="1 2" key="1">
    <citation type="submission" date="2024-02" db="EMBL/GenBank/DDBJ databases">
        <authorList>
            <person name="Grouzdev D."/>
        </authorList>
    </citation>
    <scope>NUCLEOTIDE SEQUENCE [LARGE SCALE GENOMIC DNA]</scope>
    <source>
        <strain evidence="1 2">9N</strain>
    </source>
</reference>
<dbReference type="Proteomes" id="UP001350748">
    <property type="component" value="Unassembled WGS sequence"/>
</dbReference>
<evidence type="ECO:0000313" key="1">
    <source>
        <dbReference type="EMBL" id="MEF3367661.1"/>
    </source>
</evidence>
<keyword evidence="2" id="KW-1185">Reference proteome</keyword>
<comment type="caution">
    <text evidence="1">The sequence shown here is derived from an EMBL/GenBank/DDBJ whole genome shotgun (WGS) entry which is preliminary data.</text>
</comment>
<organism evidence="1 2">
    <name type="scientific">Methylocystis borbori</name>
    <dbReference type="NCBI Taxonomy" id="3118750"/>
    <lineage>
        <taxon>Bacteria</taxon>
        <taxon>Pseudomonadati</taxon>
        <taxon>Pseudomonadota</taxon>
        <taxon>Alphaproteobacteria</taxon>
        <taxon>Hyphomicrobiales</taxon>
        <taxon>Methylocystaceae</taxon>
        <taxon>Methylocystis</taxon>
    </lineage>
</organism>
<name>A0ABU7XMC8_9HYPH</name>
<dbReference type="EMBL" id="JAZHYN010000052">
    <property type="protein sequence ID" value="MEF3367661.1"/>
    <property type="molecule type" value="Genomic_DNA"/>
</dbReference>